<evidence type="ECO:0000313" key="9">
    <source>
        <dbReference type="EMBL" id="BCJ97578.1"/>
    </source>
</evidence>
<evidence type="ECO:0000256" key="3">
    <source>
        <dbReference type="ARBA" id="ARBA00022603"/>
    </source>
</evidence>
<dbReference type="InterPro" id="IPR029063">
    <property type="entry name" value="SAM-dependent_MTases_sf"/>
</dbReference>
<keyword evidence="4 8" id="KW-0808">Transferase</keyword>
<dbReference type="Proteomes" id="UP000515703">
    <property type="component" value="Chromosome"/>
</dbReference>
<feature type="binding site" evidence="7">
    <location>
        <position position="57"/>
    </location>
    <ligand>
        <name>S-adenosyl-L-methionine</name>
        <dbReference type="ChEBI" id="CHEBI:59789"/>
    </ligand>
</feature>
<comment type="catalytic activity">
    <reaction evidence="6 8">
        <text>a 2'-deoxyadenosine in DNA + S-adenosyl-L-methionine = an N(6)-methyl-2'-deoxyadenosine in DNA + S-adenosyl-L-homocysteine + H(+)</text>
        <dbReference type="Rhea" id="RHEA:15197"/>
        <dbReference type="Rhea" id="RHEA-COMP:12418"/>
        <dbReference type="Rhea" id="RHEA-COMP:12419"/>
        <dbReference type="ChEBI" id="CHEBI:15378"/>
        <dbReference type="ChEBI" id="CHEBI:57856"/>
        <dbReference type="ChEBI" id="CHEBI:59789"/>
        <dbReference type="ChEBI" id="CHEBI:90615"/>
        <dbReference type="ChEBI" id="CHEBI:90616"/>
        <dbReference type="EC" id="2.1.1.72"/>
    </reaction>
</comment>
<keyword evidence="3 8" id="KW-0489">Methyltransferase</keyword>
<evidence type="ECO:0000256" key="8">
    <source>
        <dbReference type="RuleBase" id="RU361257"/>
    </source>
</evidence>
<dbReference type="InterPro" id="IPR012327">
    <property type="entry name" value="MeTrfase_D12"/>
</dbReference>
<dbReference type="GO" id="GO:0006298">
    <property type="term" value="P:mismatch repair"/>
    <property type="evidence" value="ECO:0007669"/>
    <property type="project" value="TreeGrafter"/>
</dbReference>
<evidence type="ECO:0000256" key="1">
    <source>
        <dbReference type="ARBA" id="ARBA00006594"/>
    </source>
</evidence>
<dbReference type="EC" id="2.1.1.72" evidence="2 8"/>
<dbReference type="GO" id="GO:0009307">
    <property type="term" value="P:DNA restriction-modification system"/>
    <property type="evidence" value="ECO:0007669"/>
    <property type="project" value="InterPro"/>
</dbReference>
<name>A0A7I8DGE1_9FIRM</name>
<evidence type="ECO:0000256" key="5">
    <source>
        <dbReference type="ARBA" id="ARBA00022691"/>
    </source>
</evidence>
<dbReference type="InterPro" id="IPR002052">
    <property type="entry name" value="DNA_methylase_N6_adenine_CS"/>
</dbReference>
<comment type="similarity">
    <text evidence="1 8">Belongs to the N(4)/N(6)-methyltransferase family.</text>
</comment>
<dbReference type="Pfam" id="PF02086">
    <property type="entry name" value="MethyltransfD12"/>
    <property type="match status" value="1"/>
</dbReference>
<accession>A0A7I8DGE1</accession>
<reference evidence="9 10" key="1">
    <citation type="submission" date="2020-08" db="EMBL/GenBank/DDBJ databases">
        <title>Draft genome sequencing of an Anaerocolumna strain isolated from anoxic soil subjected to BSD treatment.</title>
        <authorList>
            <person name="Uek A."/>
            <person name="Tonouchi A."/>
        </authorList>
    </citation>
    <scope>NUCLEOTIDE SEQUENCE [LARGE SCALE GENOMIC DNA]</scope>
    <source>
        <strain evidence="9 10">CTTW</strain>
    </source>
</reference>
<dbReference type="GO" id="GO:0043565">
    <property type="term" value="F:sequence-specific DNA binding"/>
    <property type="evidence" value="ECO:0007669"/>
    <property type="project" value="TreeGrafter"/>
</dbReference>
<gene>
    <name evidence="9" type="primary">dpnIIA</name>
    <name evidence="9" type="ORF">bsdcttw_06190</name>
</gene>
<dbReference type="Gene3D" id="3.40.50.150">
    <property type="entry name" value="Vaccinia Virus protein VP39"/>
    <property type="match status" value="1"/>
</dbReference>
<evidence type="ECO:0000313" key="10">
    <source>
        <dbReference type="Proteomes" id="UP000515703"/>
    </source>
</evidence>
<dbReference type="REBASE" id="438439">
    <property type="entry name" value="M.AspCTTWORF6190P"/>
</dbReference>
<dbReference type="PROSITE" id="PS00092">
    <property type="entry name" value="N6_MTASE"/>
    <property type="match status" value="1"/>
</dbReference>
<feature type="binding site" evidence="7">
    <location>
        <position position="10"/>
    </location>
    <ligand>
        <name>S-adenosyl-L-methionine</name>
        <dbReference type="ChEBI" id="CHEBI:59789"/>
    </ligand>
</feature>
<dbReference type="InterPro" id="IPR012263">
    <property type="entry name" value="M_m6A_EcoRV"/>
</dbReference>
<evidence type="ECO:0000256" key="7">
    <source>
        <dbReference type="PIRSR" id="PIRSR000398-1"/>
    </source>
</evidence>
<keyword evidence="5 8" id="KW-0949">S-adenosyl-L-methionine</keyword>
<keyword evidence="10" id="KW-1185">Reference proteome</keyword>
<feature type="binding site" evidence="7">
    <location>
        <position position="14"/>
    </location>
    <ligand>
        <name>S-adenosyl-L-methionine</name>
        <dbReference type="ChEBI" id="CHEBI:59789"/>
    </ligand>
</feature>
<dbReference type="PANTHER" id="PTHR30481:SF3">
    <property type="entry name" value="DNA ADENINE METHYLASE"/>
    <property type="match status" value="1"/>
</dbReference>
<dbReference type="GO" id="GO:1904047">
    <property type="term" value="F:S-adenosyl-L-methionine binding"/>
    <property type="evidence" value="ECO:0007669"/>
    <property type="project" value="TreeGrafter"/>
</dbReference>
<dbReference type="GO" id="GO:0032259">
    <property type="term" value="P:methylation"/>
    <property type="evidence" value="ECO:0007669"/>
    <property type="project" value="UniProtKB-KW"/>
</dbReference>
<dbReference type="PIRSF" id="PIRSF000398">
    <property type="entry name" value="M_m6A_EcoRV"/>
    <property type="match status" value="1"/>
</dbReference>
<dbReference type="RefSeq" id="WP_225903779.1">
    <property type="nucleotide sequence ID" value="NZ_AP023368.1"/>
</dbReference>
<proteinExistence type="inferred from homology"/>
<dbReference type="PRINTS" id="PR00505">
    <property type="entry name" value="D12N6MTFRASE"/>
</dbReference>
<reference evidence="9 10" key="2">
    <citation type="submission" date="2020-08" db="EMBL/GenBank/DDBJ databases">
        <authorList>
            <person name="Ueki A."/>
            <person name="Tonouchi A."/>
        </authorList>
    </citation>
    <scope>NUCLEOTIDE SEQUENCE [LARGE SCALE GENOMIC DNA]</scope>
    <source>
        <strain evidence="9 10">CTTW</strain>
    </source>
</reference>
<evidence type="ECO:0000256" key="6">
    <source>
        <dbReference type="ARBA" id="ARBA00047942"/>
    </source>
</evidence>
<feature type="binding site" evidence="7">
    <location>
        <position position="177"/>
    </location>
    <ligand>
        <name>S-adenosyl-L-methionine</name>
        <dbReference type="ChEBI" id="CHEBI:59789"/>
    </ligand>
</feature>
<dbReference type="AlphaFoldDB" id="A0A7I8DGE1"/>
<dbReference type="GO" id="GO:0009007">
    <property type="term" value="F:site-specific DNA-methyltransferase (adenine-specific) activity"/>
    <property type="evidence" value="ECO:0007669"/>
    <property type="project" value="UniProtKB-UniRule"/>
</dbReference>
<sequence length="267" mass="31059">MPQFTPFLRWAGGKSWLTEYVKNMIEGIEINNYYEPFLGGAAIFFALELPKHVYLSDLNDELVNAYIQVRDVPDDVIEIMSTYNNTEDDYYRIRALELNTKVEQAARFIYLNHTSYNGLYRVNNNGKYNVPYGYRTCEYDYERIQEASKALKKVKIFQGDFADRKYTIKKGDLVFLDPPYTVSHNQNGFIKYNQQLFSLDDQIRLKKTIDYINKKGAHYILTNAAHETIKEIFKEGATLIPVERNSLIGGKSAARGKVQEYIFTNIK</sequence>
<evidence type="ECO:0000256" key="2">
    <source>
        <dbReference type="ARBA" id="ARBA00011900"/>
    </source>
</evidence>
<dbReference type="InterPro" id="IPR023095">
    <property type="entry name" value="Ade_MeTrfase_dom_2"/>
</dbReference>
<dbReference type="Gene3D" id="1.10.1020.10">
    <property type="entry name" value="Adenine-specific Methyltransferase, Domain 2"/>
    <property type="match status" value="1"/>
</dbReference>
<organism evidence="9 10">
    <name type="scientific">Anaerocolumna chitinilytica</name>
    <dbReference type="NCBI Taxonomy" id="1727145"/>
    <lineage>
        <taxon>Bacteria</taxon>
        <taxon>Bacillati</taxon>
        <taxon>Bacillota</taxon>
        <taxon>Clostridia</taxon>
        <taxon>Lachnospirales</taxon>
        <taxon>Lachnospiraceae</taxon>
        <taxon>Anaerocolumna</taxon>
    </lineage>
</organism>
<dbReference type="NCBIfam" id="TIGR00571">
    <property type="entry name" value="dam"/>
    <property type="match status" value="1"/>
</dbReference>
<dbReference type="PANTHER" id="PTHR30481">
    <property type="entry name" value="DNA ADENINE METHYLASE"/>
    <property type="match status" value="1"/>
</dbReference>
<protein>
    <recommendedName>
        <fullName evidence="2 8">Site-specific DNA-methyltransferase (adenine-specific)</fullName>
        <ecNumber evidence="2 8">2.1.1.72</ecNumber>
    </recommendedName>
</protein>
<dbReference type="SUPFAM" id="SSF53335">
    <property type="entry name" value="S-adenosyl-L-methionine-dependent methyltransferases"/>
    <property type="match status" value="1"/>
</dbReference>
<evidence type="ECO:0000256" key="4">
    <source>
        <dbReference type="ARBA" id="ARBA00022679"/>
    </source>
</evidence>
<dbReference type="KEGG" id="acht:bsdcttw_06190"/>
<dbReference type="EMBL" id="AP023368">
    <property type="protein sequence ID" value="BCJ97578.1"/>
    <property type="molecule type" value="Genomic_DNA"/>
</dbReference>